<dbReference type="PANTHER" id="PTHR21600:SF83">
    <property type="entry name" value="PSEUDOURIDYLATE SYNTHASE RPUSD4, MITOCHONDRIAL"/>
    <property type="match status" value="1"/>
</dbReference>
<dbReference type="InterPro" id="IPR006145">
    <property type="entry name" value="PsdUridine_synth_RsuA/RluA"/>
</dbReference>
<reference evidence="10 11" key="1">
    <citation type="submission" date="2019-04" db="EMBL/GenBank/DDBJ databases">
        <title>Annotation for the trematode Fasciola gigantica.</title>
        <authorList>
            <person name="Choi Y.-J."/>
        </authorList>
    </citation>
    <scope>NUCLEOTIDE SEQUENCE [LARGE SCALE GENOMIC DNA]</scope>
    <source>
        <strain evidence="10">Uganda_cow_1</strain>
    </source>
</reference>
<dbReference type="GO" id="GO:0003723">
    <property type="term" value="F:RNA binding"/>
    <property type="evidence" value="ECO:0007669"/>
    <property type="project" value="InterPro"/>
</dbReference>
<dbReference type="AlphaFoldDB" id="A0A504Z1X3"/>
<dbReference type="SUPFAM" id="SSF55120">
    <property type="entry name" value="Pseudouridine synthase"/>
    <property type="match status" value="1"/>
</dbReference>
<dbReference type="Gene3D" id="3.30.2350.10">
    <property type="entry name" value="Pseudouridine synthase"/>
    <property type="match status" value="1"/>
</dbReference>
<evidence type="ECO:0000313" key="11">
    <source>
        <dbReference type="Proteomes" id="UP000316759"/>
    </source>
</evidence>
<keyword evidence="8" id="KW-0732">Signal</keyword>
<dbReference type="STRING" id="46835.A0A504Z1X3"/>
<evidence type="ECO:0000256" key="5">
    <source>
        <dbReference type="ARBA" id="ARBA00036943"/>
    </source>
</evidence>
<dbReference type="Pfam" id="PF00849">
    <property type="entry name" value="PseudoU_synth_2"/>
    <property type="match status" value="1"/>
</dbReference>
<comment type="catalytic activity">
    <reaction evidence="1">
        <text>a uridine in mRNA = a pseudouridine in mRNA</text>
        <dbReference type="Rhea" id="RHEA:56644"/>
        <dbReference type="Rhea" id="RHEA-COMP:14658"/>
        <dbReference type="Rhea" id="RHEA-COMP:14659"/>
        <dbReference type="ChEBI" id="CHEBI:65314"/>
        <dbReference type="ChEBI" id="CHEBI:65315"/>
    </reaction>
</comment>
<comment type="catalytic activity">
    <reaction evidence="5">
        <text>a uridine in tRNA = a pseudouridine in tRNA</text>
        <dbReference type="Rhea" id="RHEA:54572"/>
        <dbReference type="Rhea" id="RHEA-COMP:13339"/>
        <dbReference type="Rhea" id="RHEA-COMP:13934"/>
        <dbReference type="ChEBI" id="CHEBI:65314"/>
        <dbReference type="ChEBI" id="CHEBI:65315"/>
    </reaction>
</comment>
<evidence type="ECO:0000256" key="4">
    <source>
        <dbReference type="ARBA" id="ARBA00023235"/>
    </source>
</evidence>
<evidence type="ECO:0000256" key="1">
    <source>
        <dbReference type="ARBA" id="ARBA00001166"/>
    </source>
</evidence>
<dbReference type="GO" id="GO:0001522">
    <property type="term" value="P:pseudouridine synthesis"/>
    <property type="evidence" value="ECO:0007669"/>
    <property type="project" value="InterPro"/>
</dbReference>
<dbReference type="OrthoDB" id="10263782at2759"/>
<sequence>MIRKHAQVIVLFFVLSPFSDLVDEQYFGDLEASCGRMRTHNESENSKLITHSTTQPQMVCPQNPDSLETEHLSTQAHLDETDSYVDQMYFGDVLKHDFAPQKTQVNWPGTQFNNTDNFFDQTYFGQAPNEDSIKPLDPLISTMKPEQMMSQTKPQRSSKQSKIDTLAISDARHEPDEIPTRSSHSVGKVVNEIRQRARINLSTGGCLDSDALKREGQQEHQQQQMDSFGCRVPRDNQLDFDHLTEDEAAAVLFKAVVDIRDNVLVLNKPHGIASHSGPGQRYSVMELLPRVAHKLRSHPSSTGISDADYQIVHRLDKECSGLMLISRNTDTALKLQEAFAKRWIKKDYLCITVGVPNLDHGYLRLPIVSRNFSGVHKMCVYPLSRQVQTAAHDAKTSDLDIPELESENLWSELRPCHSEGPVTRYENLDRRNGAALLLCSTLSGVKHQVRVHLAMELGTPILGDHKYSHATYLAPQRLPHRLCEALAVRQSKVRYFPLHLHASQIRFGPETTEDQQACAVPAGFFEFIRTRGDRPSQRLSLVAKLPSFFTDNMKRIGLRLPRYLNHLHIR</sequence>
<evidence type="ECO:0000256" key="6">
    <source>
        <dbReference type="ARBA" id="ARBA00039953"/>
    </source>
</evidence>
<gene>
    <name evidence="10" type="ORF">FGIG_06297</name>
</gene>
<dbReference type="EMBL" id="SUNJ01005033">
    <property type="protein sequence ID" value="TPP63948.1"/>
    <property type="molecule type" value="Genomic_DNA"/>
</dbReference>
<comment type="catalytic activity">
    <reaction evidence="2">
        <text>uridine in 5S rRNA = pseudouridine in 5S rRNA</text>
        <dbReference type="Rhea" id="RHEA:47036"/>
        <dbReference type="Rhea" id="RHEA-COMP:11730"/>
        <dbReference type="Rhea" id="RHEA-COMP:11731"/>
        <dbReference type="ChEBI" id="CHEBI:65314"/>
        <dbReference type="ChEBI" id="CHEBI:65315"/>
    </reaction>
</comment>
<name>A0A504Z1X3_FASGI</name>
<dbReference type="InterPro" id="IPR020103">
    <property type="entry name" value="PsdUridine_synth_cat_dom_sf"/>
</dbReference>
<dbReference type="InterPro" id="IPR050188">
    <property type="entry name" value="RluA_PseudoU_synthase"/>
</dbReference>
<accession>A0A504Z1X3</accession>
<dbReference type="PANTHER" id="PTHR21600">
    <property type="entry name" value="MITOCHONDRIAL RNA PSEUDOURIDINE SYNTHASE"/>
    <property type="match status" value="1"/>
</dbReference>
<evidence type="ECO:0000256" key="8">
    <source>
        <dbReference type="SAM" id="SignalP"/>
    </source>
</evidence>
<evidence type="ECO:0000256" key="3">
    <source>
        <dbReference type="ARBA" id="ARBA00010876"/>
    </source>
</evidence>
<evidence type="ECO:0000256" key="7">
    <source>
        <dbReference type="ARBA" id="ARBA00041563"/>
    </source>
</evidence>
<dbReference type="GO" id="GO:0009982">
    <property type="term" value="F:pseudouridine synthase activity"/>
    <property type="evidence" value="ECO:0007669"/>
    <property type="project" value="InterPro"/>
</dbReference>
<keyword evidence="11" id="KW-1185">Reference proteome</keyword>
<protein>
    <recommendedName>
        <fullName evidence="6">Pseudouridylate synthase RPUSD4, mitochondrial</fullName>
    </recommendedName>
    <alternativeName>
        <fullName evidence="7">RNA pseudouridylate synthase domain-containing protein 4</fullName>
    </alternativeName>
</protein>
<keyword evidence="4" id="KW-0413">Isomerase</keyword>
<proteinExistence type="inferred from homology"/>
<organism evidence="10 11">
    <name type="scientific">Fasciola gigantica</name>
    <name type="common">Giant liver fluke</name>
    <dbReference type="NCBI Taxonomy" id="46835"/>
    <lineage>
        <taxon>Eukaryota</taxon>
        <taxon>Metazoa</taxon>
        <taxon>Spiralia</taxon>
        <taxon>Lophotrochozoa</taxon>
        <taxon>Platyhelminthes</taxon>
        <taxon>Trematoda</taxon>
        <taxon>Digenea</taxon>
        <taxon>Plagiorchiida</taxon>
        <taxon>Echinostomata</taxon>
        <taxon>Echinostomatoidea</taxon>
        <taxon>Fasciolidae</taxon>
        <taxon>Fasciola</taxon>
    </lineage>
</organism>
<feature type="domain" description="Pseudouridine synthase RsuA/RluA-like" evidence="9">
    <location>
        <begin position="262"/>
        <end position="454"/>
    </location>
</feature>
<feature type="signal peptide" evidence="8">
    <location>
        <begin position="1"/>
        <end position="24"/>
    </location>
</feature>
<evidence type="ECO:0000256" key="2">
    <source>
        <dbReference type="ARBA" id="ARBA00001896"/>
    </source>
</evidence>
<comment type="caution">
    <text evidence="10">The sequence shown here is derived from an EMBL/GenBank/DDBJ whole genome shotgun (WGS) entry which is preliminary data.</text>
</comment>
<evidence type="ECO:0000259" key="9">
    <source>
        <dbReference type="Pfam" id="PF00849"/>
    </source>
</evidence>
<dbReference type="CDD" id="cd02869">
    <property type="entry name" value="PseudoU_synth_RluA_like"/>
    <property type="match status" value="1"/>
</dbReference>
<comment type="similarity">
    <text evidence="3">Belongs to the pseudouridine synthase RluA family.</text>
</comment>
<dbReference type="Proteomes" id="UP000316759">
    <property type="component" value="Unassembled WGS sequence"/>
</dbReference>
<feature type="chain" id="PRO_5021196875" description="Pseudouridylate synthase RPUSD4, mitochondrial" evidence="8">
    <location>
        <begin position="25"/>
        <end position="570"/>
    </location>
</feature>
<evidence type="ECO:0000313" key="10">
    <source>
        <dbReference type="EMBL" id="TPP63948.1"/>
    </source>
</evidence>